<accession>A0ACD3ZH22</accession>
<keyword evidence="2" id="KW-1185">Reference proteome</keyword>
<evidence type="ECO:0000313" key="1">
    <source>
        <dbReference type="EMBL" id="UPL00406.1"/>
    </source>
</evidence>
<dbReference type="EMBL" id="CP090037">
    <property type="protein sequence ID" value="UPL00406.1"/>
    <property type="molecule type" value="Genomic_DNA"/>
</dbReference>
<protein>
    <submittedName>
        <fullName evidence="1">Uncharacterized protein</fullName>
    </submittedName>
</protein>
<dbReference type="Proteomes" id="UP000830768">
    <property type="component" value="Chromosome 9"/>
</dbReference>
<proteinExistence type="predicted"/>
<sequence length="2520" mass="275798">MLSNARQQPQPIQRHHTLHGTINETSPYPLNGHGTDHVPLNGHGHDTQPSLNGNPTNPRPIAICGMALRLPGGIKDPEAFWDVLINGKDLQAPVPPTRWNAAGFTNKLGSRSSIAAQKGYFLSDDLSTLDTSFFTMSKRELERCDPQQRKLLEITREVLESAGETEFRGKPIGCYVGTFGEDWLQMSGKEDQHIGGYPLAAYGDLILANRMSFEYDLKGPSMVIKTGCSASLVGLHEACRAIQSGDCSSAIVAGANLVMGPIPTSVMASEGMLSPDGSCKTFDASANGYARGEAINALYIKPLDDAIRDNNPIRAIIRNTATNSDGKSQGILAPNGASHEALMRKVYGDIGLDPGKTAFVECHGTGTPTGDPIEATAVGNVFGQHGVYIGSVKPNTGHAEGASGITSIIKAVLALENNTIPPNIKFNNPNPKIPFDTRKLKVPTEPESWPEGRDKRVSVNSFGIGGSNAHVILEAPSSLSTQTETTSSPKLIVMSANTSESLKQYLSIAQDYLAQHPHNATDMAYTLAHHRQSFPHRAFMVAKADGSVVETSSPARTPSSAPGVVMVFNGQGAQWPEMGKQLFETDAYFREDVLKMSDILKSLMHPPSWNLQDELFAPRDQSRVHQAELSQPLCTALQVALVCHLQRAGIRPSAVVGHSSGEIAAAYAAGAISMEDAVIAAYYRGYVTKLQTRKGGMGAVGLGVDDISKYIQDGIVIACDNSPESVTLSGDVEVLDKVLGTIKAENPDALTRRLRVEIAYHSDHMKPLATQYKDLMEPELARRDLKRPATIDIPFFSSVTGKMITSGDSLGPDYWISNLTSRVRFTSAVSKALEDLPNSVFVEIGPHSTLSGPLRQISTAVGADYRYVSTLKRSGDSSYNLLSTFGQLHQRGVPLDWPAIVPKGRVLTNLPSYAWDYSSGSFWYETRLSRESRFREFGHHRLLGLRNPHSSSLEPAWRNNLTLENEPWLTDHMVGSDVVFPFAGYIAMAGEAIRQTTGISEGYRVLDATARSAMVLSDQPVEVVTTLRPVNLSDTSVFRWFTFTIVSHNGSSWTLHFEGQVKACNEALTPSLTPATDAFTRPVASTGWYDALEHIGLVYGPEFQALEEIVTSATENLAVAKINNKSRQSDEAFLFHPATMDNCLQLLLAATTRGLGRNFGQLRVPTSIEDLVVRCSSTNMDVVASAQALDDLTVEVVTDGKVALRLNGLQLTPVDNGQDQLHERHAAARLEWLPDFDLMDHKTLFTSTRSDLKEARMHEEMTLLCILETAQKIRDLEPCNWHFEKFRNWLNLEIDRARQGTYPIVEQSKTFAEMTSPRRREVIQEYYETLVQSTTRAFFAVGLKAIYDNCEGIFTGEVDALQTLMKDNVLAEIYNAVSFGKGDFLKLLAHSRPDLRILEVGAGTGGTTEMILRNLARPDGLPAYSVYTFSDISAGFFPQARERFHYAPNMDYRAFDISKDPFEQGFKANTYDVILAPNVIHATKSLNKTLSNLQPLLRTGGLLVLTELCGVVRTPNYVFGNFSGWWLGEADGREWEPYVSVERWDQELKAAGFSGVDTAVLDAEEPFNYGAAVVSTKVENGKNPKDLVDTSSVSIITTEPEGALAKNLMAELNDSGISTSLHGLPEAAALSPDADIISLVDLEIDFFQHISQQQFKDFQDFLNSQKTGRVLWLTKPAQVNCQDPHSSLSIGLARCIRAESQIPFHTLEIQPDEPCFAGLVAKLLTKIRRTVDDELLSPDREYIVDEGLVKIGRYQPLLVSHELKETNLAVAIDTSDGIKELFVSKGNLAWGDETQPELGENEVVVETRAVALSTDVDGTVLKTEEDTSLNHDLLQVAGMVSAVGPNVEGLAVGDRVLATATDCSIKTKMACLKSLVQRIPQSLDFEDAVAMAIPFATALESLINVGQLQKGQSVLIHPAATSIGQAAIQIAKFIGAKVYATATSQKEAEILEEAYEIDVRHIFTCHEDSLAATLKRETGNCGVDLVLHSVPGVSCQALRDCVANFGKMIDLGDSNSIDGESLAMRLFLKTRYYHGINMAQLARMRPQRVAELLRKSIQLCEDGLIEPIGSAVFEAVDIEKAFRQLRDDHVDNIVVRIPTDASTLPTTPRYTKLRMRSDASYLLTGGMGGLGVGISRWLVERGARSLVFLSRSAGQKPKDEAFIRELESCGCSVVTVTGRAQSMEDVQKAISLAPHPIKGVVHLAMVLRDNPIATMSYEDWTTTTAPKIQGAWNLHECLKDHDLDFMVMASSINTIVESPGQGNYSAANTFLEAFTQYRRSLSLPASVLNICAIEDVGYVAENAFAKKNIKSQGLYSLREKELLDFFELAIRLSPASTTTTPELSSTLVEESEVDYHGKLTQHHPWSSKGQVVMGLRSENDLNDTNTRTNWRRDRRMGFYHNYNSTKVTGEDESSNKLAGFLSSAADNPHILDEASTSAFLAQEIGNKVFNLILKDAENLDTSLTLQQVGLDSLMAIELRRWWKLAFGLEISVLELMATGTMEALGAVAAKGLKGRLASSG</sequence>
<organism evidence="1 2">
    <name type="scientific">Fusarium solani subsp. cucurbitae</name>
    <name type="common">Neocosmosporum cucurbitae</name>
    <dbReference type="NCBI Taxonomy" id="2747967"/>
    <lineage>
        <taxon>Eukaryota</taxon>
        <taxon>Fungi</taxon>
        <taxon>Dikarya</taxon>
        <taxon>Ascomycota</taxon>
        <taxon>Pezizomycotina</taxon>
        <taxon>Sordariomycetes</taxon>
        <taxon>Hypocreomycetidae</taxon>
        <taxon>Hypocreales</taxon>
        <taxon>Nectriaceae</taxon>
        <taxon>Fusarium</taxon>
        <taxon>Fusarium solani species complex</taxon>
    </lineage>
</organism>
<name>A0ACD3ZH22_FUSSC</name>
<gene>
    <name evidence="1" type="ORF">LCI18_011340</name>
</gene>
<evidence type="ECO:0000313" key="2">
    <source>
        <dbReference type="Proteomes" id="UP000830768"/>
    </source>
</evidence>
<reference evidence="1" key="1">
    <citation type="submission" date="2021-11" db="EMBL/GenBank/DDBJ databases">
        <title>Fusarium solani-melongenae Genome sequencing and assembly.</title>
        <authorList>
            <person name="Xie S."/>
            <person name="Huang L."/>
            <person name="Zhang X."/>
        </authorList>
    </citation>
    <scope>NUCLEOTIDE SEQUENCE</scope>
    <source>
        <strain evidence="1">CRI 24-3</strain>
    </source>
</reference>